<dbReference type="AlphaFoldDB" id="A0A243W801"/>
<feature type="domain" description="Alginate export" evidence="2">
    <location>
        <begin position="31"/>
        <end position="396"/>
    </location>
</feature>
<dbReference type="EMBL" id="MTSE01000018">
    <property type="protein sequence ID" value="OUJ71103.1"/>
    <property type="molecule type" value="Genomic_DNA"/>
</dbReference>
<gene>
    <name evidence="3" type="ORF">BXP70_22570</name>
</gene>
<protein>
    <recommendedName>
        <fullName evidence="2">Alginate export domain-containing protein</fullName>
    </recommendedName>
</protein>
<accession>A0A243W801</accession>
<feature type="signal peptide" evidence="1">
    <location>
        <begin position="1"/>
        <end position="25"/>
    </location>
</feature>
<evidence type="ECO:0000313" key="3">
    <source>
        <dbReference type="EMBL" id="OUJ71103.1"/>
    </source>
</evidence>
<dbReference type="RefSeq" id="WP_086596381.1">
    <property type="nucleotide sequence ID" value="NZ_MTSE01000018.1"/>
</dbReference>
<reference evidence="3 4" key="1">
    <citation type="submission" date="2017-01" db="EMBL/GenBank/DDBJ databases">
        <title>A new Hymenobacter.</title>
        <authorList>
            <person name="Liang Y."/>
            <person name="Feng F."/>
        </authorList>
    </citation>
    <scope>NUCLEOTIDE SEQUENCE [LARGE SCALE GENOMIC DNA]</scope>
    <source>
        <strain evidence="3">MIMBbqt21</strain>
    </source>
</reference>
<evidence type="ECO:0000259" key="2">
    <source>
        <dbReference type="Pfam" id="PF13372"/>
    </source>
</evidence>
<keyword evidence="4" id="KW-1185">Reference proteome</keyword>
<comment type="caution">
    <text evidence="3">The sequence shown here is derived from an EMBL/GenBank/DDBJ whole genome shotgun (WGS) entry which is preliminary data.</text>
</comment>
<feature type="chain" id="PRO_5012941633" description="Alginate export domain-containing protein" evidence="1">
    <location>
        <begin position="26"/>
        <end position="429"/>
    </location>
</feature>
<keyword evidence="1" id="KW-0732">Signal</keyword>
<evidence type="ECO:0000256" key="1">
    <source>
        <dbReference type="SAM" id="SignalP"/>
    </source>
</evidence>
<organism evidence="3 4">
    <name type="scientific">Hymenobacter crusticola</name>
    <dbReference type="NCBI Taxonomy" id="1770526"/>
    <lineage>
        <taxon>Bacteria</taxon>
        <taxon>Pseudomonadati</taxon>
        <taxon>Bacteroidota</taxon>
        <taxon>Cytophagia</taxon>
        <taxon>Cytophagales</taxon>
        <taxon>Hymenobacteraceae</taxon>
        <taxon>Hymenobacter</taxon>
    </lineage>
</organism>
<evidence type="ECO:0000313" key="4">
    <source>
        <dbReference type="Proteomes" id="UP000194873"/>
    </source>
</evidence>
<dbReference type="InterPro" id="IPR025388">
    <property type="entry name" value="Alginate_export_dom"/>
</dbReference>
<sequence>MLKTFTRTLLLGAGTLLLTSHAAFSQFVLSAEIRPRAELRNGFKTVRTSADKPAFFVEQRSRLSANYTHDKLQMRMTVQDIRIWGSTSQVYKSDPSLFNVYEAYGEYRFLPRFSVRVGRQALEYDNARFFGSLDWAQQGRSHDAVKFVYADSTGFAVHAGASFNQPYFSEPTKLFDTYYTGIDNYKTMQYVWLHKDWSNAKVSGLFSNDGRQRTTDSTTYYRQTYGVVAEQKLGSTVLGGEFYYQAGANLAGRKIRAYLAAFNATFTTKLTPLTLGVDYLSGSDARDSRDRAFVPLYGTNHAFYGHMDYFYVSNPHGQNGRTAGLLDAYLKTSFKLSPKANLLAHAHLFESPATVYRTANSDEKLGSRLGEELDLLLNVNVSPEFNLKTGYSHMLATSSLDALKNRPAGKSSNEWAWVMLTFKPVLFQH</sequence>
<proteinExistence type="predicted"/>
<dbReference type="Pfam" id="PF13372">
    <property type="entry name" value="Alginate_exp"/>
    <property type="match status" value="1"/>
</dbReference>
<dbReference type="Proteomes" id="UP000194873">
    <property type="component" value="Unassembled WGS sequence"/>
</dbReference>
<name>A0A243W801_9BACT</name>
<dbReference type="OrthoDB" id="1070463at2"/>